<sequence length="128" mass="15448">MYDCCLRRYVWSISTRCVMVCVLDRRYSRVLQREREHTRSLSHKDIEHETRRWLELLSDYGLRYSLSQREGKCRCDALSKKEQGTTVRVEHFSHDYCLVLPKPILICSELMNGNEEHLKDEDCWRYAD</sequence>
<evidence type="ECO:0000313" key="2">
    <source>
        <dbReference type="Proteomes" id="UP001151760"/>
    </source>
</evidence>
<comment type="caution">
    <text evidence="1">The sequence shown here is derived from an EMBL/GenBank/DDBJ whole genome shotgun (WGS) entry which is preliminary data.</text>
</comment>
<evidence type="ECO:0000313" key="1">
    <source>
        <dbReference type="EMBL" id="GJU09407.1"/>
    </source>
</evidence>
<accession>A0ABQ5JCY5</accession>
<keyword evidence="2" id="KW-1185">Reference proteome</keyword>
<protein>
    <submittedName>
        <fullName evidence="1">Uncharacterized protein</fullName>
    </submittedName>
</protein>
<reference evidence="1" key="1">
    <citation type="journal article" date="2022" name="Int. J. Mol. Sci.">
        <title>Draft Genome of Tanacetum Coccineum: Genomic Comparison of Closely Related Tanacetum-Family Plants.</title>
        <authorList>
            <person name="Yamashiro T."/>
            <person name="Shiraishi A."/>
            <person name="Nakayama K."/>
            <person name="Satake H."/>
        </authorList>
    </citation>
    <scope>NUCLEOTIDE SEQUENCE</scope>
</reference>
<organism evidence="1 2">
    <name type="scientific">Tanacetum coccineum</name>
    <dbReference type="NCBI Taxonomy" id="301880"/>
    <lineage>
        <taxon>Eukaryota</taxon>
        <taxon>Viridiplantae</taxon>
        <taxon>Streptophyta</taxon>
        <taxon>Embryophyta</taxon>
        <taxon>Tracheophyta</taxon>
        <taxon>Spermatophyta</taxon>
        <taxon>Magnoliopsida</taxon>
        <taxon>eudicotyledons</taxon>
        <taxon>Gunneridae</taxon>
        <taxon>Pentapetalae</taxon>
        <taxon>asterids</taxon>
        <taxon>campanulids</taxon>
        <taxon>Asterales</taxon>
        <taxon>Asteraceae</taxon>
        <taxon>Asteroideae</taxon>
        <taxon>Anthemideae</taxon>
        <taxon>Anthemidinae</taxon>
        <taxon>Tanacetum</taxon>
    </lineage>
</organism>
<dbReference type="Proteomes" id="UP001151760">
    <property type="component" value="Unassembled WGS sequence"/>
</dbReference>
<name>A0ABQ5JCY5_9ASTR</name>
<proteinExistence type="predicted"/>
<dbReference type="EMBL" id="BQNB010021725">
    <property type="protein sequence ID" value="GJU09407.1"/>
    <property type="molecule type" value="Genomic_DNA"/>
</dbReference>
<reference evidence="1" key="2">
    <citation type="submission" date="2022-01" db="EMBL/GenBank/DDBJ databases">
        <authorList>
            <person name="Yamashiro T."/>
            <person name="Shiraishi A."/>
            <person name="Satake H."/>
            <person name="Nakayama K."/>
        </authorList>
    </citation>
    <scope>NUCLEOTIDE SEQUENCE</scope>
</reference>
<gene>
    <name evidence="1" type="ORF">Tco_1131803</name>
</gene>